<reference evidence="1" key="1">
    <citation type="journal article" date="2015" name="Nature">
        <title>Complex archaea that bridge the gap between prokaryotes and eukaryotes.</title>
        <authorList>
            <person name="Spang A."/>
            <person name="Saw J.H."/>
            <person name="Jorgensen S.L."/>
            <person name="Zaremba-Niedzwiedzka K."/>
            <person name="Martijn J."/>
            <person name="Lind A.E."/>
            <person name="van Eijk R."/>
            <person name="Schleper C."/>
            <person name="Guy L."/>
            <person name="Ettema T.J."/>
        </authorList>
    </citation>
    <scope>NUCLEOTIDE SEQUENCE</scope>
</reference>
<protein>
    <submittedName>
        <fullName evidence="1">Uncharacterized protein</fullName>
    </submittedName>
</protein>
<gene>
    <name evidence="1" type="ORF">LCGC14_2505340</name>
</gene>
<dbReference type="AlphaFoldDB" id="A0A0F9B0N1"/>
<dbReference type="EMBL" id="LAZR01040056">
    <property type="protein sequence ID" value="KKL15464.1"/>
    <property type="molecule type" value="Genomic_DNA"/>
</dbReference>
<accession>A0A0F9B0N1</accession>
<sequence length="65" mass="7093">MSDPKPVTVRASTYGEVTELQQQGIDHIVEYLANALQPGILIPDTARIVVEWGDEDGLAEIKEGD</sequence>
<organism evidence="1">
    <name type="scientific">marine sediment metagenome</name>
    <dbReference type="NCBI Taxonomy" id="412755"/>
    <lineage>
        <taxon>unclassified sequences</taxon>
        <taxon>metagenomes</taxon>
        <taxon>ecological metagenomes</taxon>
    </lineage>
</organism>
<name>A0A0F9B0N1_9ZZZZ</name>
<evidence type="ECO:0000313" key="1">
    <source>
        <dbReference type="EMBL" id="KKL15464.1"/>
    </source>
</evidence>
<comment type="caution">
    <text evidence="1">The sequence shown here is derived from an EMBL/GenBank/DDBJ whole genome shotgun (WGS) entry which is preliminary data.</text>
</comment>
<proteinExistence type="predicted"/>